<accession>A0A4Y7RUY8</accession>
<dbReference type="PROSITE" id="PS51740">
    <property type="entry name" value="SPOVT_ABRB"/>
    <property type="match status" value="1"/>
</dbReference>
<dbReference type="Gene3D" id="2.10.260.10">
    <property type="match status" value="1"/>
</dbReference>
<gene>
    <name evidence="3" type="ORF">Pmgp_00790</name>
</gene>
<dbReference type="SMART" id="SM00966">
    <property type="entry name" value="SpoVT_AbrB"/>
    <property type="match status" value="1"/>
</dbReference>
<evidence type="ECO:0000259" key="2">
    <source>
        <dbReference type="PROSITE" id="PS51740"/>
    </source>
</evidence>
<dbReference type="OrthoDB" id="9811597at2"/>
<dbReference type="InterPro" id="IPR007159">
    <property type="entry name" value="SpoVT-AbrB_dom"/>
</dbReference>
<dbReference type="SUPFAM" id="SSF89447">
    <property type="entry name" value="AbrB/MazE/MraZ-like"/>
    <property type="match status" value="1"/>
</dbReference>
<dbReference type="Proteomes" id="UP000297597">
    <property type="component" value="Unassembled WGS sequence"/>
</dbReference>
<dbReference type="RefSeq" id="WP_134212663.1">
    <property type="nucleotide sequence ID" value="NZ_QFFZ01000005.1"/>
</dbReference>
<comment type="caution">
    <text evidence="3">The sequence shown here is derived from an EMBL/GenBank/DDBJ whole genome shotgun (WGS) entry which is preliminary data.</text>
</comment>
<keyword evidence="4" id="KW-1185">Reference proteome</keyword>
<evidence type="ECO:0000256" key="1">
    <source>
        <dbReference type="PROSITE-ProRule" id="PRU01076"/>
    </source>
</evidence>
<dbReference type="InterPro" id="IPR037914">
    <property type="entry name" value="SpoVT-AbrB_sf"/>
</dbReference>
<proteinExistence type="predicted"/>
<protein>
    <recommendedName>
        <fullName evidence="2">SpoVT-AbrB domain-containing protein</fullName>
    </recommendedName>
</protein>
<feature type="domain" description="SpoVT-AbrB" evidence="2">
    <location>
        <begin position="16"/>
        <end position="61"/>
    </location>
</feature>
<reference evidence="3 4" key="1">
    <citation type="journal article" date="2018" name="Environ. Microbiol.">
        <title>Novel energy conservation strategies and behaviour of Pelotomaculum schinkii driving syntrophic propionate catabolism.</title>
        <authorList>
            <person name="Hidalgo-Ahumada C.A.P."/>
            <person name="Nobu M.K."/>
            <person name="Narihiro T."/>
            <person name="Tamaki H."/>
            <person name="Liu W.T."/>
            <person name="Kamagata Y."/>
            <person name="Stams A.J.M."/>
            <person name="Imachi H."/>
            <person name="Sousa D.Z."/>
        </authorList>
    </citation>
    <scope>NUCLEOTIDE SEQUENCE [LARGE SCALE GENOMIC DNA]</scope>
    <source>
        <strain evidence="3 4">MGP</strain>
    </source>
</reference>
<dbReference type="NCBIfam" id="TIGR01439">
    <property type="entry name" value="lp_hng_hel_AbrB"/>
    <property type="match status" value="1"/>
</dbReference>
<dbReference type="GO" id="GO:0003677">
    <property type="term" value="F:DNA binding"/>
    <property type="evidence" value="ECO:0007669"/>
    <property type="project" value="UniProtKB-UniRule"/>
</dbReference>
<dbReference type="EMBL" id="QFFZ01000005">
    <property type="protein sequence ID" value="TEB12814.1"/>
    <property type="molecule type" value="Genomic_DNA"/>
</dbReference>
<keyword evidence="1" id="KW-0238">DNA-binding</keyword>
<organism evidence="3 4">
    <name type="scientific">Pelotomaculum propionicicum</name>
    <dbReference type="NCBI Taxonomy" id="258475"/>
    <lineage>
        <taxon>Bacteria</taxon>
        <taxon>Bacillati</taxon>
        <taxon>Bacillota</taxon>
        <taxon>Clostridia</taxon>
        <taxon>Eubacteriales</taxon>
        <taxon>Desulfotomaculaceae</taxon>
        <taxon>Pelotomaculum</taxon>
    </lineage>
</organism>
<dbReference type="Pfam" id="PF04014">
    <property type="entry name" value="MazE_antitoxin"/>
    <property type="match status" value="1"/>
</dbReference>
<sequence>MSEIRTIKYAKAFSGMKKARVWGKGQFTIPAEIRKRLGIEEDTILEVFQVGRAMIATPEKLTVKALAEAVQKDMSENNIDLKQLLAELREGSHEYETE</sequence>
<dbReference type="AlphaFoldDB" id="A0A4Y7RUY8"/>
<evidence type="ECO:0000313" key="3">
    <source>
        <dbReference type="EMBL" id="TEB12814.1"/>
    </source>
</evidence>
<evidence type="ECO:0000313" key="4">
    <source>
        <dbReference type="Proteomes" id="UP000297597"/>
    </source>
</evidence>
<name>A0A4Y7RUY8_9FIRM</name>